<organism evidence="3 4">
    <name type="scientific">Paeniglutamicibacter cryotolerans</name>
    <dbReference type="NCBI Taxonomy" id="670079"/>
    <lineage>
        <taxon>Bacteria</taxon>
        <taxon>Bacillati</taxon>
        <taxon>Actinomycetota</taxon>
        <taxon>Actinomycetes</taxon>
        <taxon>Micrococcales</taxon>
        <taxon>Micrococcaceae</taxon>
        <taxon>Paeniglutamicibacter</taxon>
    </lineage>
</organism>
<evidence type="ECO:0000313" key="3">
    <source>
        <dbReference type="EMBL" id="MBB2994170.1"/>
    </source>
</evidence>
<keyword evidence="2" id="KW-0732">Signal</keyword>
<feature type="signal peptide" evidence="2">
    <location>
        <begin position="1"/>
        <end position="27"/>
    </location>
</feature>
<dbReference type="RefSeq" id="WP_183509545.1">
    <property type="nucleotide sequence ID" value="NZ_BAABGK010000041.1"/>
</dbReference>
<reference evidence="3 4" key="1">
    <citation type="submission" date="2020-08" db="EMBL/GenBank/DDBJ databases">
        <title>Sequencing the genomes of 1000 actinobacteria strains.</title>
        <authorList>
            <person name="Klenk H.-P."/>
        </authorList>
    </citation>
    <scope>NUCLEOTIDE SEQUENCE [LARGE SCALE GENOMIC DNA]</scope>
    <source>
        <strain evidence="3 4">DSM 22826</strain>
    </source>
</reference>
<dbReference type="AlphaFoldDB" id="A0A839QE34"/>
<evidence type="ECO:0008006" key="5">
    <source>
        <dbReference type="Google" id="ProtNLM"/>
    </source>
</evidence>
<name>A0A839QE34_9MICC</name>
<evidence type="ECO:0000256" key="1">
    <source>
        <dbReference type="SAM" id="MobiDB-lite"/>
    </source>
</evidence>
<evidence type="ECO:0000256" key="2">
    <source>
        <dbReference type="SAM" id="SignalP"/>
    </source>
</evidence>
<dbReference type="EMBL" id="JACHVS010000001">
    <property type="protein sequence ID" value="MBB2994170.1"/>
    <property type="molecule type" value="Genomic_DNA"/>
</dbReference>
<sequence length="193" mass="19897">MIGPSRSAALGVAVLLCLTGCTTLVDAHPNPEPTASTEVQPVPEAPKNTFTPLVPDPARSTRSTRSTDVALESPAGRFTKGAEPLDSIVPGTGSMVLEERFTGPVEFDLPRAPLPAGSTLMIAVSCFPEGSRFTAATRDDELNVYNASSGSCGKAITLGSGGENGKATSIRVVVDDDVEALLGVARGETADRE</sequence>
<keyword evidence="4" id="KW-1185">Reference proteome</keyword>
<protein>
    <recommendedName>
        <fullName evidence="5">Secreted protein</fullName>
    </recommendedName>
</protein>
<evidence type="ECO:0000313" key="4">
    <source>
        <dbReference type="Proteomes" id="UP000523000"/>
    </source>
</evidence>
<feature type="region of interest" description="Disordered" evidence="1">
    <location>
        <begin position="29"/>
        <end position="67"/>
    </location>
</feature>
<proteinExistence type="predicted"/>
<dbReference type="Proteomes" id="UP000523000">
    <property type="component" value="Unassembled WGS sequence"/>
</dbReference>
<feature type="chain" id="PRO_5032728449" description="Secreted protein" evidence="2">
    <location>
        <begin position="28"/>
        <end position="193"/>
    </location>
</feature>
<comment type="caution">
    <text evidence="3">The sequence shown here is derived from an EMBL/GenBank/DDBJ whole genome shotgun (WGS) entry which is preliminary data.</text>
</comment>
<gene>
    <name evidence="3" type="ORF">E9229_000361</name>
</gene>
<accession>A0A839QE34</accession>